<proteinExistence type="predicted"/>
<keyword evidence="2" id="KW-1185">Reference proteome</keyword>
<organism evidence="1 2">
    <name type="scientific">Zalaria obscura</name>
    <dbReference type="NCBI Taxonomy" id="2024903"/>
    <lineage>
        <taxon>Eukaryota</taxon>
        <taxon>Fungi</taxon>
        <taxon>Dikarya</taxon>
        <taxon>Ascomycota</taxon>
        <taxon>Pezizomycotina</taxon>
        <taxon>Dothideomycetes</taxon>
        <taxon>Dothideomycetidae</taxon>
        <taxon>Dothideales</taxon>
        <taxon>Zalariaceae</taxon>
        <taxon>Zalaria</taxon>
    </lineage>
</organism>
<comment type="caution">
    <text evidence="1">The sequence shown here is derived from an EMBL/GenBank/DDBJ whole genome shotgun (WGS) entry which is preliminary data.</text>
</comment>
<reference evidence="1" key="1">
    <citation type="submission" date="2024-02" db="EMBL/GenBank/DDBJ databases">
        <title>Metagenome Assembled Genome of Zalaria obscura JY119.</title>
        <authorList>
            <person name="Vighnesh L."/>
            <person name="Jagadeeshwari U."/>
            <person name="Venkata Ramana C."/>
            <person name="Sasikala C."/>
        </authorList>
    </citation>
    <scope>NUCLEOTIDE SEQUENCE</scope>
    <source>
        <strain evidence="1">JY119</strain>
    </source>
</reference>
<protein>
    <submittedName>
        <fullName evidence="1">Uncharacterized protein</fullName>
    </submittedName>
</protein>
<accession>A0ACC3SQE6</accession>
<gene>
    <name evidence="1" type="ORF">M8818_000416</name>
</gene>
<evidence type="ECO:0000313" key="1">
    <source>
        <dbReference type="EMBL" id="KAK8220000.1"/>
    </source>
</evidence>
<dbReference type="EMBL" id="JAMKPW020000002">
    <property type="protein sequence ID" value="KAK8220000.1"/>
    <property type="molecule type" value="Genomic_DNA"/>
</dbReference>
<name>A0ACC3SQE6_9PEZI</name>
<sequence>MASSSTKPAILIVPGSFFSSDIYDVIVEDLRARGYEALAADLPSASRLPPQEPATMAEDAAHFHGIASSLADEGKEIILVAHSYGGIPGTESAKGLAIADRKAAGLKGGIVRIVYLTSIVPPVGGTAQSAMGSDIMPDFITVEAGFMSHDVERSAPLIFSDLDPAEALEWGQKATSHSAISFTGDLTYPAYQFIPVSYIFCEKDLILPPEFQQKAIDFIEKESGAKIDVHYLDSGHCPNASMPDAVTAIIRRIAGEKV</sequence>
<dbReference type="Proteomes" id="UP001320706">
    <property type="component" value="Unassembled WGS sequence"/>
</dbReference>
<evidence type="ECO:0000313" key="2">
    <source>
        <dbReference type="Proteomes" id="UP001320706"/>
    </source>
</evidence>